<proteinExistence type="predicted"/>
<feature type="region of interest" description="Disordered" evidence="1">
    <location>
        <begin position="41"/>
        <end position="68"/>
    </location>
</feature>
<accession>A0ABW2R098</accession>
<evidence type="ECO:0000313" key="2">
    <source>
        <dbReference type="EMBL" id="MFC7421338.1"/>
    </source>
</evidence>
<evidence type="ECO:0000313" key="3">
    <source>
        <dbReference type="Proteomes" id="UP001596473"/>
    </source>
</evidence>
<keyword evidence="3" id="KW-1185">Reference proteome</keyword>
<gene>
    <name evidence="2" type="ORF">ACFQNF_15850</name>
</gene>
<name>A0ABW2R098_9NEIS</name>
<dbReference type="EMBL" id="JBHTBQ010000033">
    <property type="protein sequence ID" value="MFC7421338.1"/>
    <property type="molecule type" value="Genomic_DNA"/>
</dbReference>
<evidence type="ECO:0000256" key="1">
    <source>
        <dbReference type="SAM" id="MobiDB-lite"/>
    </source>
</evidence>
<dbReference type="RefSeq" id="WP_380188896.1">
    <property type="nucleotide sequence ID" value="NZ_JBHTBQ010000033.1"/>
</dbReference>
<evidence type="ECO:0008006" key="4">
    <source>
        <dbReference type="Google" id="ProtNLM"/>
    </source>
</evidence>
<organism evidence="2 3">
    <name type="scientific">Iodobacter arcticus</name>
    <dbReference type="NCBI Taxonomy" id="590593"/>
    <lineage>
        <taxon>Bacteria</taxon>
        <taxon>Pseudomonadati</taxon>
        <taxon>Pseudomonadota</taxon>
        <taxon>Betaproteobacteria</taxon>
        <taxon>Neisseriales</taxon>
        <taxon>Chitinibacteraceae</taxon>
        <taxon>Iodobacter</taxon>
    </lineage>
</organism>
<dbReference type="Proteomes" id="UP001596473">
    <property type="component" value="Unassembled WGS sequence"/>
</dbReference>
<feature type="compositionally biased region" description="Low complexity" evidence="1">
    <location>
        <begin position="44"/>
        <end position="68"/>
    </location>
</feature>
<comment type="caution">
    <text evidence="2">The sequence shown here is derived from an EMBL/GenBank/DDBJ whole genome shotgun (WGS) entry which is preliminary data.</text>
</comment>
<reference evidence="3" key="1">
    <citation type="journal article" date="2019" name="Int. J. Syst. Evol. Microbiol.">
        <title>The Global Catalogue of Microorganisms (GCM) 10K type strain sequencing project: providing services to taxonomists for standard genome sequencing and annotation.</title>
        <authorList>
            <consortium name="The Broad Institute Genomics Platform"/>
            <consortium name="The Broad Institute Genome Sequencing Center for Infectious Disease"/>
            <person name="Wu L."/>
            <person name="Ma J."/>
        </authorList>
    </citation>
    <scope>NUCLEOTIDE SEQUENCE [LARGE SCALE GENOMIC DNA]</scope>
    <source>
        <strain evidence="3">CCUG 62945</strain>
    </source>
</reference>
<protein>
    <recommendedName>
        <fullName evidence="4">Lipoprotein</fullName>
    </recommendedName>
</protein>
<sequence>MLNMILGINLRLKGYILNKKFFAITSFSLCFGLTACGGGGGDNTPSSSPTTPSVTTSPPAVITPATPTVNTTALPPKEVLSSTVQRLQEGDMYSLHVETTQGTLGEISTLQTQMSAQGVITDDHKPNRLSSISPVFLHQVLSAHPNYVADFLDHMLGGGALDYLDDAMLTNRFNQWGKPNWLTHNSDKDRAAYHFRLEEIDLNQALMKNNLVFSTGEAKNGLLPISHAKLSDSLGDAKFPSGSVGLRTRILLPANKLLQVDNLAVKEGSEDMHCIYPNAMAKEGVALKLGRNTVEAFSVDNACKNTGTKLASGTFKSVEQTSSLGITTKTYLFNFSAAGEVERQLLSPTYQKANARLALRVSNFIAHDQIISLYFDKETEIIDPQLHFNKTAIDALKQQLGCTQCK</sequence>